<evidence type="ECO:0000256" key="1">
    <source>
        <dbReference type="SAM" id="MobiDB-lite"/>
    </source>
</evidence>
<reference evidence="2 3" key="2">
    <citation type="journal article" date="2019" name="Int. J. Syst. Evol. Microbiol.">
        <title>Description and complete genome sequence of Bradyrhizobium amphicarpaeae sp. nov., harbouring photosystem and nitrogen-fixation genes.</title>
        <authorList>
            <person name="Bromfield E.S.P."/>
            <person name="Cloutier S."/>
            <person name="Nguyen H.D.T."/>
        </authorList>
    </citation>
    <scope>NUCLEOTIDE SEQUENCE [LARGE SCALE GENOMIC DNA]</scope>
    <source>
        <strain evidence="2 3">39S1MB</strain>
    </source>
</reference>
<dbReference type="Proteomes" id="UP000215884">
    <property type="component" value="Chromosome"/>
</dbReference>
<keyword evidence="3" id="KW-1185">Reference proteome</keyword>
<proteinExistence type="predicted"/>
<dbReference type="KEGG" id="brq:CIT40_23770"/>
<dbReference type="AlphaFoldDB" id="A0A2U8PY69"/>
<sequence>MATHIVMDHSGDRRHHFDPADAHESAEARHRFETLVAAGFTAAVRMRPGDVRRLTAFDPQADETVFFPRLVGG</sequence>
<feature type="region of interest" description="Disordered" evidence="1">
    <location>
        <begin position="1"/>
        <end position="25"/>
    </location>
</feature>
<organism evidence="2 3">
    <name type="scientific">Bradyrhizobium amphicarpaeae</name>
    <dbReference type="NCBI Taxonomy" id="1404768"/>
    <lineage>
        <taxon>Bacteria</taxon>
        <taxon>Pseudomonadati</taxon>
        <taxon>Pseudomonadota</taxon>
        <taxon>Alphaproteobacteria</taxon>
        <taxon>Hyphomicrobiales</taxon>
        <taxon>Nitrobacteraceae</taxon>
        <taxon>Bradyrhizobium</taxon>
    </lineage>
</organism>
<dbReference type="OrthoDB" id="8779602at2"/>
<evidence type="ECO:0000313" key="2">
    <source>
        <dbReference type="EMBL" id="AWM02746.1"/>
    </source>
</evidence>
<accession>A0A2U8PY69</accession>
<dbReference type="EMBL" id="CP029426">
    <property type="protein sequence ID" value="AWM02746.1"/>
    <property type="molecule type" value="Genomic_DNA"/>
</dbReference>
<reference evidence="2 3" key="1">
    <citation type="journal article" date="2017" name="Syst. Appl. Microbiol.">
        <title>Soybeans inoculated with root zone soils of Canadian native legumes harbour diverse and novel Bradyrhizobium spp. that possess agricultural potential.</title>
        <authorList>
            <person name="Bromfield E.S.P."/>
            <person name="Cloutier S."/>
            <person name="Tambong J.T."/>
            <person name="Tran Thi T.V."/>
        </authorList>
    </citation>
    <scope>NUCLEOTIDE SEQUENCE [LARGE SCALE GENOMIC DNA]</scope>
    <source>
        <strain evidence="2 3">39S1MB</strain>
    </source>
</reference>
<name>A0A2U8PY69_9BRAD</name>
<gene>
    <name evidence="2" type="ORF">CIT40_23770</name>
</gene>
<protein>
    <submittedName>
        <fullName evidence="2">Uncharacterized protein</fullName>
    </submittedName>
</protein>
<evidence type="ECO:0000313" key="3">
    <source>
        <dbReference type="Proteomes" id="UP000215884"/>
    </source>
</evidence>
<dbReference type="RefSeq" id="WP_094891146.1">
    <property type="nucleotide sequence ID" value="NZ_CP029426.2"/>
</dbReference>